<dbReference type="Proteomes" id="UP001597182">
    <property type="component" value="Unassembled WGS sequence"/>
</dbReference>
<reference evidence="3" key="1">
    <citation type="journal article" date="2019" name="Int. J. Syst. Evol. Microbiol.">
        <title>The Global Catalogue of Microorganisms (GCM) 10K type strain sequencing project: providing services to taxonomists for standard genome sequencing and annotation.</title>
        <authorList>
            <consortium name="The Broad Institute Genomics Platform"/>
            <consortium name="The Broad Institute Genome Sequencing Center for Infectious Disease"/>
            <person name="Wu L."/>
            <person name="Ma J."/>
        </authorList>
    </citation>
    <scope>NUCLEOTIDE SEQUENCE [LARGE SCALE GENOMIC DNA]</scope>
    <source>
        <strain evidence="3">CCUG 49018</strain>
    </source>
</reference>
<organism evidence="2 3">
    <name type="scientific">Pseudonocardia benzenivorans</name>
    <dbReference type="NCBI Taxonomy" id="228005"/>
    <lineage>
        <taxon>Bacteria</taxon>
        <taxon>Bacillati</taxon>
        <taxon>Actinomycetota</taxon>
        <taxon>Actinomycetes</taxon>
        <taxon>Pseudonocardiales</taxon>
        <taxon>Pseudonocardiaceae</taxon>
        <taxon>Pseudonocardia</taxon>
    </lineage>
</organism>
<feature type="region of interest" description="Disordered" evidence="1">
    <location>
        <begin position="1"/>
        <end position="40"/>
    </location>
</feature>
<protein>
    <submittedName>
        <fullName evidence="2">Uncharacterized protein</fullName>
    </submittedName>
</protein>
<evidence type="ECO:0000313" key="3">
    <source>
        <dbReference type="Proteomes" id="UP001597182"/>
    </source>
</evidence>
<proteinExistence type="predicted"/>
<dbReference type="EMBL" id="JBHTMB010000021">
    <property type="protein sequence ID" value="MFD1232303.1"/>
    <property type="molecule type" value="Genomic_DNA"/>
</dbReference>
<name>A0ABW3VC84_9PSEU</name>
<dbReference type="RefSeq" id="WP_346093316.1">
    <property type="nucleotide sequence ID" value="NZ_BAABKS010000074.1"/>
</dbReference>
<accession>A0ABW3VC84</accession>
<sequence length="230" mass="23755">MARKRPPGQRRADKVAARRRRGGGVSRPAGGLRPILTLPGLDGYGPDDLPDVERTDGVPELRLALAQARAEQELGYRIPPVADPAAHPQEQLVEWTAAVNRHHTAILAADLDEHACVVDLVDHRLEAAIAATVATRSAEPAREEVAILVAVDGGRTGRAVGLAAEVLRERSADGGPAAGPIASDRALAWVAAQLGADAAAQARAAVTVPTAHADAQTVTALIWLAAGAAG</sequence>
<evidence type="ECO:0000256" key="1">
    <source>
        <dbReference type="SAM" id="MobiDB-lite"/>
    </source>
</evidence>
<feature type="compositionally biased region" description="Low complexity" evidence="1">
    <location>
        <begin position="26"/>
        <end position="40"/>
    </location>
</feature>
<keyword evidence="3" id="KW-1185">Reference proteome</keyword>
<evidence type="ECO:0000313" key="2">
    <source>
        <dbReference type="EMBL" id="MFD1232303.1"/>
    </source>
</evidence>
<comment type="caution">
    <text evidence="2">The sequence shown here is derived from an EMBL/GenBank/DDBJ whole genome shotgun (WGS) entry which is preliminary data.</text>
</comment>
<gene>
    <name evidence="2" type="ORF">ACFQ34_03315</name>
</gene>